<evidence type="ECO:0008006" key="5">
    <source>
        <dbReference type="Google" id="ProtNLM"/>
    </source>
</evidence>
<name>B8BUT4_THAPS</name>
<gene>
    <name evidence="3" type="ORF">THAPSDRAFT_2592</name>
</gene>
<keyword evidence="2" id="KW-1133">Transmembrane helix</keyword>
<evidence type="ECO:0000313" key="3">
    <source>
        <dbReference type="EMBL" id="EED95342.1"/>
    </source>
</evidence>
<dbReference type="HOGENOM" id="CLU_701128_0_0_1"/>
<protein>
    <recommendedName>
        <fullName evidence="5">Sulfotransferase domain-containing protein</fullName>
    </recommendedName>
</protein>
<dbReference type="OMA" id="WISFRDE"/>
<accession>B8BUT4</accession>
<keyword evidence="4" id="KW-1185">Reference proteome</keyword>
<keyword evidence="2" id="KW-0812">Transmembrane</keyword>
<keyword evidence="2" id="KW-0472">Membrane</keyword>
<organism evidence="3 4">
    <name type="scientific">Thalassiosira pseudonana</name>
    <name type="common">Marine diatom</name>
    <name type="synonym">Cyclotella nana</name>
    <dbReference type="NCBI Taxonomy" id="35128"/>
    <lineage>
        <taxon>Eukaryota</taxon>
        <taxon>Sar</taxon>
        <taxon>Stramenopiles</taxon>
        <taxon>Ochrophyta</taxon>
        <taxon>Bacillariophyta</taxon>
        <taxon>Coscinodiscophyceae</taxon>
        <taxon>Thalassiosirophycidae</taxon>
        <taxon>Thalassiosirales</taxon>
        <taxon>Thalassiosiraceae</taxon>
        <taxon>Thalassiosira</taxon>
    </lineage>
</organism>
<feature type="transmembrane region" description="Helical" evidence="2">
    <location>
        <begin position="47"/>
        <end position="68"/>
    </location>
</feature>
<evidence type="ECO:0000256" key="1">
    <source>
        <dbReference type="SAM" id="MobiDB-lite"/>
    </source>
</evidence>
<dbReference type="PaxDb" id="35128-Thaps2592"/>
<evidence type="ECO:0000256" key="2">
    <source>
        <dbReference type="SAM" id="Phobius"/>
    </source>
</evidence>
<reference evidence="3 4" key="1">
    <citation type="journal article" date="2004" name="Science">
        <title>The genome of the diatom Thalassiosira pseudonana: ecology, evolution, and metabolism.</title>
        <authorList>
            <person name="Armbrust E.V."/>
            <person name="Berges J.A."/>
            <person name="Bowler C."/>
            <person name="Green B.R."/>
            <person name="Martinez D."/>
            <person name="Putnam N.H."/>
            <person name="Zhou S."/>
            <person name="Allen A.E."/>
            <person name="Apt K.E."/>
            <person name="Bechner M."/>
            <person name="Brzezinski M.A."/>
            <person name="Chaal B.K."/>
            <person name="Chiovitti A."/>
            <person name="Davis A.K."/>
            <person name="Demarest M.S."/>
            <person name="Detter J.C."/>
            <person name="Glavina T."/>
            <person name="Goodstein D."/>
            <person name="Hadi M.Z."/>
            <person name="Hellsten U."/>
            <person name="Hildebrand M."/>
            <person name="Jenkins B.D."/>
            <person name="Jurka J."/>
            <person name="Kapitonov V.V."/>
            <person name="Kroger N."/>
            <person name="Lau W.W."/>
            <person name="Lane T.W."/>
            <person name="Larimer F.W."/>
            <person name="Lippmeier J.C."/>
            <person name="Lucas S."/>
            <person name="Medina M."/>
            <person name="Montsant A."/>
            <person name="Obornik M."/>
            <person name="Parker M.S."/>
            <person name="Palenik B."/>
            <person name="Pazour G.J."/>
            <person name="Richardson P.M."/>
            <person name="Rynearson T.A."/>
            <person name="Saito M.A."/>
            <person name="Schwartz D.C."/>
            <person name="Thamatrakoln K."/>
            <person name="Valentin K."/>
            <person name="Vardi A."/>
            <person name="Wilkerson F.P."/>
            <person name="Rokhsar D.S."/>
        </authorList>
    </citation>
    <scope>NUCLEOTIDE SEQUENCE [LARGE SCALE GENOMIC DNA]</scope>
    <source>
        <strain evidence="3 4">CCMP1335</strain>
    </source>
</reference>
<dbReference type="eggNOG" id="ENOG502T3F2">
    <property type="taxonomic scope" value="Eukaryota"/>
</dbReference>
<dbReference type="InParanoid" id="B8BUT4"/>
<dbReference type="EMBL" id="CM000639">
    <property type="protein sequence ID" value="EED95342.1"/>
    <property type="molecule type" value="Genomic_DNA"/>
</dbReference>
<dbReference type="RefSeq" id="XP_002287899.1">
    <property type="nucleotide sequence ID" value="XM_002287863.1"/>
</dbReference>
<evidence type="ECO:0000313" key="4">
    <source>
        <dbReference type="Proteomes" id="UP000001449"/>
    </source>
</evidence>
<reference evidence="3 4" key="2">
    <citation type="journal article" date="2008" name="Nature">
        <title>The Phaeodactylum genome reveals the evolutionary history of diatom genomes.</title>
        <authorList>
            <person name="Bowler C."/>
            <person name="Allen A.E."/>
            <person name="Badger J.H."/>
            <person name="Grimwood J."/>
            <person name="Jabbari K."/>
            <person name="Kuo A."/>
            <person name="Maheswari U."/>
            <person name="Martens C."/>
            <person name="Maumus F."/>
            <person name="Otillar R.P."/>
            <person name="Rayko E."/>
            <person name="Salamov A."/>
            <person name="Vandepoele K."/>
            <person name="Beszteri B."/>
            <person name="Gruber A."/>
            <person name="Heijde M."/>
            <person name="Katinka M."/>
            <person name="Mock T."/>
            <person name="Valentin K."/>
            <person name="Verret F."/>
            <person name="Berges J.A."/>
            <person name="Brownlee C."/>
            <person name="Cadoret J.P."/>
            <person name="Chiovitti A."/>
            <person name="Choi C.J."/>
            <person name="Coesel S."/>
            <person name="De Martino A."/>
            <person name="Detter J.C."/>
            <person name="Durkin C."/>
            <person name="Falciatore A."/>
            <person name="Fournet J."/>
            <person name="Haruta M."/>
            <person name="Huysman M.J."/>
            <person name="Jenkins B.D."/>
            <person name="Jiroutova K."/>
            <person name="Jorgensen R.E."/>
            <person name="Joubert Y."/>
            <person name="Kaplan A."/>
            <person name="Kroger N."/>
            <person name="Kroth P.G."/>
            <person name="La Roche J."/>
            <person name="Lindquist E."/>
            <person name="Lommer M."/>
            <person name="Martin-Jezequel V."/>
            <person name="Lopez P.J."/>
            <person name="Lucas S."/>
            <person name="Mangogna M."/>
            <person name="McGinnis K."/>
            <person name="Medlin L.K."/>
            <person name="Montsant A."/>
            <person name="Oudot-Le Secq M.P."/>
            <person name="Napoli C."/>
            <person name="Obornik M."/>
            <person name="Parker M.S."/>
            <person name="Petit J.L."/>
            <person name="Porcel B.M."/>
            <person name="Poulsen N."/>
            <person name="Robison M."/>
            <person name="Rychlewski L."/>
            <person name="Rynearson T.A."/>
            <person name="Schmutz J."/>
            <person name="Shapiro H."/>
            <person name="Siaut M."/>
            <person name="Stanley M."/>
            <person name="Sussman M.R."/>
            <person name="Taylor A.R."/>
            <person name="Vardi A."/>
            <person name="von Dassow P."/>
            <person name="Vyverman W."/>
            <person name="Willis A."/>
            <person name="Wyrwicz L.S."/>
            <person name="Rokhsar D.S."/>
            <person name="Weissenbach J."/>
            <person name="Armbrust E.V."/>
            <person name="Green B.R."/>
            <person name="Van de Peer Y."/>
            <person name="Grigoriev I.V."/>
        </authorList>
    </citation>
    <scope>NUCLEOTIDE SEQUENCE [LARGE SCALE GENOMIC DNA]</scope>
    <source>
        <strain evidence="3 4">CCMP1335</strain>
    </source>
</reference>
<feature type="region of interest" description="Disordered" evidence="1">
    <location>
        <begin position="1"/>
        <end position="26"/>
    </location>
</feature>
<sequence length="394" mass="45485">MIRKRGHATADDRDAAAHPPTDLDDDSSYVKMHRCWCRAHQHRRVSVAQFVLAASLLLISATFTWSVARAKRRYNLNVDVTETVKVDKPSPELKDWSHCNNIVKTTYQISNSKIDKVKVEPLWLPAYPTSLPGDRGDIYSQFLTVLTGLDTAFRNYYRQSKTLKRCHSLNDDSIIGVTCEIVHPIVPCQRPHPSDQSDNFGEAVLLALRNPASAFPAFHQEKAVKYHGVKGQVEREQWISFRDEYLGNATSSHLFEEWKNFIMEWRSMKPYHVAMYLPYEHWFDETKGKILVKRLSEVLKTNGFPVLNSGDTANDALECAWRKNMYEVVMAEEGKRKEEGWYTPDYTTDQKLIMANHLERFASEIKDVANEERPGDDNLIAILNEYRKSILDRM</sequence>
<dbReference type="AlphaFoldDB" id="B8BUT4"/>
<proteinExistence type="predicted"/>
<dbReference type="GeneID" id="7443032"/>
<dbReference type="Proteomes" id="UP000001449">
    <property type="component" value="Chromosome 2"/>
</dbReference>
<dbReference type="KEGG" id="tps:THAPSDRAFT_2592"/>